<dbReference type="EMBL" id="LT629755">
    <property type="protein sequence ID" value="SDS84244.1"/>
    <property type="molecule type" value="Genomic_DNA"/>
</dbReference>
<dbReference type="RefSeq" id="WP_133988476.1">
    <property type="nucleotide sequence ID" value="NZ_BMDN01000001.1"/>
</dbReference>
<keyword evidence="7" id="KW-1185">Reference proteome</keyword>
<evidence type="ECO:0000313" key="6">
    <source>
        <dbReference type="Proteomes" id="UP000199482"/>
    </source>
</evidence>
<dbReference type="EMBL" id="SODL02000001">
    <property type="protein sequence ID" value="MCP2365936.1"/>
    <property type="molecule type" value="Genomic_DNA"/>
</dbReference>
<evidence type="ECO:0000313" key="5">
    <source>
        <dbReference type="EMBL" id="SDS84244.1"/>
    </source>
</evidence>
<feature type="compositionally biased region" description="Low complexity" evidence="1">
    <location>
        <begin position="79"/>
        <end position="100"/>
    </location>
</feature>
<reference evidence="5" key="1">
    <citation type="submission" date="2016-10" db="EMBL/GenBank/DDBJ databases">
        <authorList>
            <person name="de Groot N.N."/>
        </authorList>
    </citation>
    <scope>NUCLEOTIDE SEQUENCE [LARGE SCALE GENOMIC DNA]</scope>
    <source>
        <strain evidence="5">CPCC 202695</strain>
    </source>
</reference>
<evidence type="ECO:0000256" key="2">
    <source>
        <dbReference type="SAM" id="SignalP"/>
    </source>
</evidence>
<sequence length="241" mass="23763">MWNPPVVRAAVLAAVCSVVLGGCAASVDPVASNARPASSTEPLDRGSAPLTEPSPDPRNAAAAGGAGSAQQVDAEPEVESPAPAGAAEPPADRPPAAGDPAPIPRCADEQLTLAYRARPQDSGAGSFWADLVFANVSASDCSFAGWPGLVALDASGGQLGGPARIEGDTWQTVVLHAHGGVAISRLHGTNPGAWGCPEATSTTLRATIGSDGAGPGVSVAQAIPVCADRTSTLAVGALVAR</sequence>
<dbReference type="InterPro" id="IPR025326">
    <property type="entry name" value="DUF4232"/>
</dbReference>
<feature type="region of interest" description="Disordered" evidence="1">
    <location>
        <begin position="29"/>
        <end position="104"/>
    </location>
</feature>
<proteinExistence type="predicted"/>
<organism evidence="5 6">
    <name type="scientific">Agromyces flavus</name>
    <dbReference type="NCBI Taxonomy" id="589382"/>
    <lineage>
        <taxon>Bacteria</taxon>
        <taxon>Bacillati</taxon>
        <taxon>Actinomycetota</taxon>
        <taxon>Actinomycetes</taxon>
        <taxon>Micrococcales</taxon>
        <taxon>Microbacteriaceae</taxon>
        <taxon>Agromyces</taxon>
    </lineage>
</organism>
<evidence type="ECO:0000256" key="1">
    <source>
        <dbReference type="SAM" id="MobiDB-lite"/>
    </source>
</evidence>
<evidence type="ECO:0000259" key="3">
    <source>
        <dbReference type="Pfam" id="PF14016"/>
    </source>
</evidence>
<keyword evidence="2" id="KW-0732">Signal</keyword>
<dbReference type="OrthoDB" id="5008023at2"/>
<dbReference type="Proteomes" id="UP000199482">
    <property type="component" value="Chromosome I"/>
</dbReference>
<evidence type="ECO:0000313" key="7">
    <source>
        <dbReference type="Proteomes" id="UP000893823"/>
    </source>
</evidence>
<feature type="domain" description="DUF4232" evidence="3">
    <location>
        <begin position="106"/>
        <end position="220"/>
    </location>
</feature>
<reference evidence="4" key="3">
    <citation type="submission" date="2022-06" db="EMBL/GenBank/DDBJ databases">
        <title>Genomic Encyclopedia of Type Strains, Phase III (KMG-III): the genomes of soil and plant-associated and newly described type strains.</title>
        <authorList>
            <person name="Whitman W."/>
        </authorList>
    </citation>
    <scope>NUCLEOTIDE SEQUENCE</scope>
    <source>
        <strain evidence="4">CPCC 202695</strain>
    </source>
</reference>
<dbReference type="AlphaFoldDB" id="A0A1H1VH43"/>
<evidence type="ECO:0000313" key="4">
    <source>
        <dbReference type="EMBL" id="MCP2365936.1"/>
    </source>
</evidence>
<dbReference type="Pfam" id="PF14016">
    <property type="entry name" value="DUF4232"/>
    <property type="match status" value="1"/>
</dbReference>
<reference evidence="6" key="2">
    <citation type="submission" date="2016-10" db="EMBL/GenBank/DDBJ databases">
        <authorList>
            <person name="Varghese N."/>
            <person name="Submissions S."/>
        </authorList>
    </citation>
    <scope>NUCLEOTIDE SEQUENCE [LARGE SCALE GENOMIC DNA]</scope>
    <source>
        <strain evidence="6">CPCC 202695</strain>
    </source>
</reference>
<feature type="chain" id="PRO_5009263282" description="DUF4232 domain-containing protein" evidence="2">
    <location>
        <begin position="25"/>
        <end position="241"/>
    </location>
</feature>
<gene>
    <name evidence="4" type="ORF">BCL57_000078</name>
    <name evidence="5" type="ORF">SAMN04489721_2010</name>
</gene>
<protein>
    <recommendedName>
        <fullName evidence="3">DUF4232 domain-containing protein</fullName>
    </recommendedName>
</protein>
<name>A0A1H1VH43_9MICO</name>
<accession>A0A1H1VH43</accession>
<feature type="signal peptide" evidence="2">
    <location>
        <begin position="1"/>
        <end position="24"/>
    </location>
</feature>
<dbReference type="Proteomes" id="UP000893823">
    <property type="component" value="Unassembled WGS sequence"/>
</dbReference>